<name>A0ACC2PJ05_9HYME</name>
<reference evidence="1" key="1">
    <citation type="submission" date="2023-04" db="EMBL/GenBank/DDBJ databases">
        <title>A chromosome-level genome assembly of the parasitoid wasp Eretmocerus hayati.</title>
        <authorList>
            <person name="Zhong Y."/>
            <person name="Liu S."/>
            <person name="Liu Y."/>
        </authorList>
    </citation>
    <scope>NUCLEOTIDE SEQUENCE</scope>
    <source>
        <strain evidence="1">ZJU_SS_LIU_2023</strain>
    </source>
</reference>
<evidence type="ECO:0000313" key="2">
    <source>
        <dbReference type="Proteomes" id="UP001239111"/>
    </source>
</evidence>
<organism evidence="1 2">
    <name type="scientific">Eretmocerus hayati</name>
    <dbReference type="NCBI Taxonomy" id="131215"/>
    <lineage>
        <taxon>Eukaryota</taxon>
        <taxon>Metazoa</taxon>
        <taxon>Ecdysozoa</taxon>
        <taxon>Arthropoda</taxon>
        <taxon>Hexapoda</taxon>
        <taxon>Insecta</taxon>
        <taxon>Pterygota</taxon>
        <taxon>Neoptera</taxon>
        <taxon>Endopterygota</taxon>
        <taxon>Hymenoptera</taxon>
        <taxon>Apocrita</taxon>
        <taxon>Proctotrupomorpha</taxon>
        <taxon>Chalcidoidea</taxon>
        <taxon>Aphelinidae</taxon>
        <taxon>Aphelininae</taxon>
        <taxon>Eretmocerus</taxon>
    </lineage>
</organism>
<comment type="caution">
    <text evidence="1">The sequence shown here is derived from an EMBL/GenBank/DDBJ whole genome shotgun (WGS) entry which is preliminary data.</text>
</comment>
<keyword evidence="2" id="KW-1185">Reference proteome</keyword>
<evidence type="ECO:0000313" key="1">
    <source>
        <dbReference type="EMBL" id="KAJ8682811.1"/>
    </source>
</evidence>
<protein>
    <submittedName>
        <fullName evidence="1">Uncharacterized protein</fullName>
    </submittedName>
</protein>
<accession>A0ACC2PJ05</accession>
<gene>
    <name evidence="1" type="ORF">QAD02_018603</name>
</gene>
<dbReference type="EMBL" id="CM056741">
    <property type="protein sequence ID" value="KAJ8682811.1"/>
    <property type="molecule type" value="Genomic_DNA"/>
</dbReference>
<proteinExistence type="predicted"/>
<dbReference type="Proteomes" id="UP001239111">
    <property type="component" value="Chromosome 1"/>
</dbReference>
<sequence>MWPSIVFAFLLAVLAQPQGIISIRSDLACFGRAHHNVTLTAYYPDFSSDNESDFSDSMGKKLRTLQDFLDGRGEYVTVAMDDMPNLPYGSIICVPELNEHFGRAIPLQVRDYGVNVARMGYSRLDVCVRSEADSYDNAVNRLVTVYTRS</sequence>